<evidence type="ECO:0000313" key="4">
    <source>
        <dbReference type="Proteomes" id="UP000433577"/>
    </source>
</evidence>
<feature type="domain" description="BD-FAE-like" evidence="2">
    <location>
        <begin position="69"/>
        <end position="169"/>
    </location>
</feature>
<accession>A0A7Z2GP59</accession>
<dbReference type="Proteomes" id="UP000433577">
    <property type="component" value="Chromosome 3"/>
</dbReference>
<dbReference type="GO" id="GO:0016787">
    <property type="term" value="F:hydrolase activity"/>
    <property type="evidence" value="ECO:0007669"/>
    <property type="project" value="UniProtKB-KW"/>
</dbReference>
<evidence type="ECO:0000259" key="2">
    <source>
        <dbReference type="Pfam" id="PF20434"/>
    </source>
</evidence>
<evidence type="ECO:0000256" key="1">
    <source>
        <dbReference type="ARBA" id="ARBA00022801"/>
    </source>
</evidence>
<dbReference type="OrthoDB" id="9771666at2"/>
<reference evidence="3 4" key="1">
    <citation type="submission" date="2019-12" db="EMBL/GenBank/DDBJ databases">
        <title>Paraburkholderia acidiphila 7Q-K02 sp. nov and Paraburkholderia acidisoli DHF22 sp. nov., two strains isolated from forest soil.</title>
        <authorList>
            <person name="Gao Z."/>
            <person name="Qiu L."/>
        </authorList>
    </citation>
    <scope>NUCLEOTIDE SEQUENCE [LARGE SCALE GENOMIC DNA]</scope>
    <source>
        <strain evidence="3 4">DHF22</strain>
    </source>
</reference>
<keyword evidence="4" id="KW-1185">Reference proteome</keyword>
<evidence type="ECO:0000313" key="3">
    <source>
        <dbReference type="EMBL" id="QGZ65014.1"/>
    </source>
</evidence>
<keyword evidence="1 3" id="KW-0378">Hydrolase</keyword>
<dbReference type="PANTHER" id="PTHR48081:SF33">
    <property type="entry name" value="KYNURENINE FORMAMIDASE"/>
    <property type="match status" value="1"/>
</dbReference>
<dbReference type="SUPFAM" id="SSF53474">
    <property type="entry name" value="alpha/beta-Hydrolases"/>
    <property type="match status" value="1"/>
</dbReference>
<dbReference type="AlphaFoldDB" id="A0A7Z2GP59"/>
<dbReference type="KEGG" id="pacs:FAZ98_24795"/>
<sequence>MQNDTAREIDIDPHNEANYNVRQRHADALDVMSAWKRYAAEAREQLAGWREAAFGSGDDERIDVFPAATENEAKAPAVLFIHGGYWQGGDKRDVSFVAPLLVRAGVTVAINNYALAPGASLDTMLAQTRAALRWLHGNAARLGIDANRLYVMGHSAGGHLAAMMLTEHGTNDDAPLRGAIALSGLFDLAPLVTTSINRALGLDAAQAQRLSPARLERCGRAPVYTLVGADETPGFFEQQARLGEHWHDVHALAPATGKHHYTILDVFREPANATLADLTGILTRNVHD</sequence>
<dbReference type="Gene3D" id="3.40.50.1820">
    <property type="entry name" value="alpha/beta hydrolase"/>
    <property type="match status" value="1"/>
</dbReference>
<gene>
    <name evidence="3" type="ORF">FAZ98_24795</name>
</gene>
<name>A0A7Z2GP59_9BURK</name>
<dbReference type="RefSeq" id="WP_158955011.1">
    <property type="nucleotide sequence ID" value="NZ_CP046915.1"/>
</dbReference>
<dbReference type="Pfam" id="PF20434">
    <property type="entry name" value="BD-FAE"/>
    <property type="match status" value="1"/>
</dbReference>
<dbReference type="PANTHER" id="PTHR48081">
    <property type="entry name" value="AB HYDROLASE SUPERFAMILY PROTEIN C4A8.06C"/>
    <property type="match status" value="1"/>
</dbReference>
<dbReference type="InterPro" id="IPR029058">
    <property type="entry name" value="AB_hydrolase_fold"/>
</dbReference>
<protein>
    <submittedName>
        <fullName evidence="3">Alpha/beta hydrolase fold domain-containing protein</fullName>
    </submittedName>
</protein>
<organism evidence="3 4">
    <name type="scientific">Paraburkholderia acidisoli</name>
    <dbReference type="NCBI Taxonomy" id="2571748"/>
    <lineage>
        <taxon>Bacteria</taxon>
        <taxon>Pseudomonadati</taxon>
        <taxon>Pseudomonadota</taxon>
        <taxon>Betaproteobacteria</taxon>
        <taxon>Burkholderiales</taxon>
        <taxon>Burkholderiaceae</taxon>
        <taxon>Paraburkholderia</taxon>
    </lineage>
</organism>
<proteinExistence type="predicted"/>
<dbReference type="EMBL" id="CP046915">
    <property type="protein sequence ID" value="QGZ65014.1"/>
    <property type="molecule type" value="Genomic_DNA"/>
</dbReference>
<dbReference type="InterPro" id="IPR049492">
    <property type="entry name" value="BD-FAE-like_dom"/>
</dbReference>
<dbReference type="InterPro" id="IPR050300">
    <property type="entry name" value="GDXG_lipolytic_enzyme"/>
</dbReference>